<dbReference type="SUPFAM" id="SSF81382">
    <property type="entry name" value="Skp1 dimerisation domain-like"/>
    <property type="match status" value="1"/>
</dbReference>
<proteinExistence type="inferred from homology"/>
<dbReference type="PIRSF" id="PIRSF028729">
    <property type="entry name" value="E3_ubiquit_lig_SCF_Skp"/>
    <property type="match status" value="1"/>
</dbReference>
<dbReference type="WBParaSite" id="jg16170">
    <property type="protein sequence ID" value="jg16170"/>
    <property type="gene ID" value="jg16170"/>
</dbReference>
<dbReference type="SUPFAM" id="SSF54695">
    <property type="entry name" value="POZ domain"/>
    <property type="match status" value="1"/>
</dbReference>
<name>A0A915D576_9BILA</name>
<feature type="region of interest" description="Disordered" evidence="4">
    <location>
        <begin position="1"/>
        <end position="22"/>
    </location>
</feature>
<evidence type="ECO:0000259" key="5">
    <source>
        <dbReference type="Pfam" id="PF01466"/>
    </source>
</evidence>
<dbReference type="InterPro" id="IPR011333">
    <property type="entry name" value="SKP1/BTB/POZ_sf"/>
</dbReference>
<dbReference type="Pfam" id="PF03931">
    <property type="entry name" value="Skp1_POZ"/>
    <property type="match status" value="1"/>
</dbReference>
<evidence type="ECO:0000256" key="4">
    <source>
        <dbReference type="SAM" id="MobiDB-lite"/>
    </source>
</evidence>
<organism evidence="7 8">
    <name type="scientific">Ditylenchus dipsaci</name>
    <dbReference type="NCBI Taxonomy" id="166011"/>
    <lineage>
        <taxon>Eukaryota</taxon>
        <taxon>Metazoa</taxon>
        <taxon>Ecdysozoa</taxon>
        <taxon>Nematoda</taxon>
        <taxon>Chromadorea</taxon>
        <taxon>Rhabditida</taxon>
        <taxon>Tylenchina</taxon>
        <taxon>Tylenchomorpha</taxon>
        <taxon>Sphaerularioidea</taxon>
        <taxon>Anguinidae</taxon>
        <taxon>Anguininae</taxon>
        <taxon>Ditylenchus</taxon>
    </lineage>
</organism>
<keyword evidence="2 3" id="KW-0833">Ubl conjugation pathway</keyword>
<dbReference type="InterPro" id="IPR016073">
    <property type="entry name" value="Skp1_comp_POZ"/>
</dbReference>
<dbReference type="Pfam" id="PF01466">
    <property type="entry name" value="Skp1"/>
    <property type="match status" value="1"/>
</dbReference>
<feature type="domain" description="SKP1 component POZ" evidence="6">
    <location>
        <begin position="21"/>
        <end position="82"/>
    </location>
</feature>
<evidence type="ECO:0000256" key="1">
    <source>
        <dbReference type="ARBA" id="ARBA00009993"/>
    </source>
</evidence>
<dbReference type="Gene3D" id="3.30.710.10">
    <property type="entry name" value="Potassium Channel Kv1.1, Chain A"/>
    <property type="match status" value="1"/>
</dbReference>
<dbReference type="SMART" id="SM00512">
    <property type="entry name" value="Skp1"/>
    <property type="match status" value="1"/>
</dbReference>
<comment type="similarity">
    <text evidence="1 3">Belongs to the SKP1 family.</text>
</comment>
<sequence>MSSDREVAACSTPSAHGPGQVTVKTQDGELFQVELAVISQSKTFSQMYEDLNLAEGDQFEFPIPAVTSKVFEKVLQWCKDHVGLPEPVIQEDPATRERIWFKLNDAEKTFYNVPMEQIVELLLAANYLDIKSLYLYGCQTVAALMKNKSPEEVRELFQLEDDMTEEEKDTIRKENVWCQ</sequence>
<evidence type="ECO:0000259" key="6">
    <source>
        <dbReference type="Pfam" id="PF03931"/>
    </source>
</evidence>
<evidence type="ECO:0000313" key="7">
    <source>
        <dbReference type="Proteomes" id="UP000887574"/>
    </source>
</evidence>
<evidence type="ECO:0000256" key="2">
    <source>
        <dbReference type="ARBA" id="ARBA00022786"/>
    </source>
</evidence>
<accession>A0A915D576</accession>
<evidence type="ECO:0000256" key="3">
    <source>
        <dbReference type="PIRNR" id="PIRNR028729"/>
    </source>
</evidence>
<protein>
    <recommendedName>
        <fullName evidence="3">Skp1-related protein</fullName>
    </recommendedName>
</protein>
<dbReference type="InterPro" id="IPR016897">
    <property type="entry name" value="SKP1"/>
</dbReference>
<keyword evidence="7" id="KW-1185">Reference proteome</keyword>
<comment type="function">
    <text evidence="3">Probable essential component of SCF (SKP1-CUL1-F-box protein) E3 ubiquitin-protein ligase complexes, which mediate the ubiquitination and subsequent proteasomal degradation of target proteins. Regulates cell proliferation during embryonic and larval development.</text>
</comment>
<dbReference type="InterPro" id="IPR016072">
    <property type="entry name" value="Skp1_comp_dimer"/>
</dbReference>
<feature type="domain" description="SKP1 component dimerisation" evidence="5">
    <location>
        <begin position="131"/>
        <end position="178"/>
    </location>
</feature>
<dbReference type="InterPro" id="IPR001232">
    <property type="entry name" value="SKP1-like"/>
</dbReference>
<reference evidence="8" key="1">
    <citation type="submission" date="2022-11" db="UniProtKB">
        <authorList>
            <consortium name="WormBaseParasite"/>
        </authorList>
    </citation>
    <scope>IDENTIFICATION</scope>
</reference>
<dbReference type="PANTHER" id="PTHR11165">
    <property type="entry name" value="SKP1"/>
    <property type="match status" value="1"/>
</dbReference>
<dbReference type="GO" id="GO:0006511">
    <property type="term" value="P:ubiquitin-dependent protein catabolic process"/>
    <property type="evidence" value="ECO:0007669"/>
    <property type="project" value="InterPro"/>
</dbReference>
<dbReference type="Proteomes" id="UP000887574">
    <property type="component" value="Unplaced"/>
</dbReference>
<dbReference type="AlphaFoldDB" id="A0A915D576"/>
<comment type="pathway">
    <text evidence="3">Protein modification; protein ubiquitination.</text>
</comment>
<dbReference type="InterPro" id="IPR036296">
    <property type="entry name" value="SKP1-like_dim_sf"/>
</dbReference>
<evidence type="ECO:0000313" key="8">
    <source>
        <dbReference type="WBParaSite" id="jg16170"/>
    </source>
</evidence>